<sequence length="138" mass="15954">MPEQPLLQLAYVSTAQTDITADCIAEIHQQAERNNRLHHITGLLLATEQHFLQLLEGPKRDVELTYARIQRDKRHHHVRLIFQNTVSERQFPEWHMGLRRSFDQAEHEDVTAIVNLYGQRSQFSAQHGAALVLLLSSL</sequence>
<evidence type="ECO:0000313" key="2">
    <source>
        <dbReference type="EMBL" id="MCB5225940.1"/>
    </source>
</evidence>
<dbReference type="SMART" id="SM01034">
    <property type="entry name" value="BLUF"/>
    <property type="match status" value="1"/>
</dbReference>
<keyword evidence="3" id="KW-1185">Reference proteome</keyword>
<comment type="caution">
    <text evidence="2">The sequence shown here is derived from an EMBL/GenBank/DDBJ whole genome shotgun (WGS) entry which is preliminary data.</text>
</comment>
<dbReference type="RefSeq" id="WP_226750035.1">
    <property type="nucleotide sequence ID" value="NZ_JAEINI020000002.1"/>
</dbReference>
<reference evidence="2 3" key="1">
    <citation type="submission" date="2021-10" db="EMBL/GenBank/DDBJ databases">
        <title>Alishewanella koreense sp. nov. isolated from seawater of southwestern coast in South Korea and the proposal for the reclassification of Rheinheimera perlucida and Rheinheimera tuosuensis as Arsukibacterium perlucida and Arsukibacterium tuosuensis.</title>
        <authorList>
            <person name="Kim K.H."/>
            <person name="Ruan W."/>
            <person name="Kim K.R."/>
            <person name="Baek J.H."/>
            <person name="Jeon C.O."/>
        </authorList>
    </citation>
    <scope>NUCLEOTIDE SEQUENCE [LARGE SCALE GENOMIC DNA]</scope>
    <source>
        <strain evidence="2 3">16-MA</strain>
    </source>
</reference>
<dbReference type="InterPro" id="IPR036046">
    <property type="entry name" value="Acylphosphatase-like_dom_sf"/>
</dbReference>
<gene>
    <name evidence="2" type="ORF">JAO78_003840</name>
</gene>
<evidence type="ECO:0000313" key="3">
    <source>
        <dbReference type="Proteomes" id="UP000633814"/>
    </source>
</evidence>
<dbReference type="Pfam" id="PF04940">
    <property type="entry name" value="BLUF"/>
    <property type="match status" value="1"/>
</dbReference>
<evidence type="ECO:0000259" key="1">
    <source>
        <dbReference type="PROSITE" id="PS50925"/>
    </source>
</evidence>
<dbReference type="EMBL" id="JAEINI020000002">
    <property type="protein sequence ID" value="MCB5225940.1"/>
    <property type="molecule type" value="Genomic_DNA"/>
</dbReference>
<proteinExistence type="predicted"/>
<dbReference type="Gene3D" id="3.30.70.100">
    <property type="match status" value="1"/>
</dbReference>
<organism evidence="2 3">
    <name type="scientific">Alishewanella maricola</name>
    <dbReference type="NCBI Taxonomy" id="2795740"/>
    <lineage>
        <taxon>Bacteria</taxon>
        <taxon>Pseudomonadati</taxon>
        <taxon>Pseudomonadota</taxon>
        <taxon>Gammaproteobacteria</taxon>
        <taxon>Alteromonadales</taxon>
        <taxon>Alteromonadaceae</taxon>
        <taxon>Alishewanella</taxon>
    </lineage>
</organism>
<name>A0ABS8C0V5_9ALTE</name>
<dbReference type="Proteomes" id="UP000633814">
    <property type="component" value="Unassembled WGS sequence"/>
</dbReference>
<feature type="domain" description="BLUF" evidence="1">
    <location>
        <begin position="6"/>
        <end position="97"/>
    </location>
</feature>
<protein>
    <submittedName>
        <fullName evidence="2">BLUF domain-containing protein</fullName>
    </submittedName>
</protein>
<dbReference type="InterPro" id="IPR007024">
    <property type="entry name" value="BLUF_domain"/>
</dbReference>
<dbReference type="PROSITE" id="PS50925">
    <property type="entry name" value="BLUF"/>
    <property type="match status" value="1"/>
</dbReference>
<accession>A0ABS8C0V5</accession>
<dbReference type="SUPFAM" id="SSF54975">
    <property type="entry name" value="Acylphosphatase/BLUF domain-like"/>
    <property type="match status" value="1"/>
</dbReference>